<sequence length="243" mass="27620">MNNLNSVAAVGASGEVNTEDSTNTPLLLDNSTSTNRNIRGIGTAAEGQDGQSTIAIEDIRTNVYVKHRNAIILPLVKALMDRSEKTRCQRKKFHVKTSLTKLPQKTLETSRKMNEVLISENTNLEHEYDNAVKRNENANRYAENFKKQMLGQTEEMQAWNTVNKVLDNRKEGLVERNLALQKQNEGLIEQNQFLDGEHAEVWNDNELAHQQLSAGREKYAELLEKHTSTYSMSTRAYARSIRM</sequence>
<dbReference type="Proteomes" id="UP001165186">
    <property type="component" value="Unassembled WGS sequence"/>
</dbReference>
<keyword evidence="2" id="KW-1185">Reference proteome</keyword>
<evidence type="ECO:0000313" key="2">
    <source>
        <dbReference type="Proteomes" id="UP001165186"/>
    </source>
</evidence>
<dbReference type="EMBL" id="BSXG01000083">
    <property type="protein sequence ID" value="GME38447.1"/>
    <property type="molecule type" value="Genomic_DNA"/>
</dbReference>
<evidence type="ECO:0000313" key="1">
    <source>
        <dbReference type="EMBL" id="GME38447.1"/>
    </source>
</evidence>
<proteinExistence type="predicted"/>
<protein>
    <submittedName>
        <fullName evidence="1">Uncharacterized protein</fullName>
    </submittedName>
</protein>
<accession>A0ACB5SFT0</accession>
<reference evidence="1" key="1">
    <citation type="submission" date="2024-09" db="EMBL/GenBank/DDBJ databases">
        <title>Draft Genome Sequences of Neofusicoccum parvum.</title>
        <authorList>
            <person name="Ashida A."/>
            <person name="Camagna M."/>
            <person name="Tanaka A."/>
            <person name="Takemoto D."/>
        </authorList>
    </citation>
    <scope>NUCLEOTIDE SEQUENCE</scope>
    <source>
        <strain evidence="1">PPO83</strain>
    </source>
</reference>
<comment type="caution">
    <text evidence="1">The sequence shown here is derived from an EMBL/GenBank/DDBJ whole genome shotgun (WGS) entry which is preliminary data.</text>
</comment>
<gene>
    <name evidence="1" type="primary">g11012</name>
    <name evidence="1" type="ORF">NpPPO83_00011012</name>
</gene>
<name>A0ACB5SFT0_9PEZI</name>
<organism evidence="1 2">
    <name type="scientific">Neofusicoccum parvum</name>
    <dbReference type="NCBI Taxonomy" id="310453"/>
    <lineage>
        <taxon>Eukaryota</taxon>
        <taxon>Fungi</taxon>
        <taxon>Dikarya</taxon>
        <taxon>Ascomycota</taxon>
        <taxon>Pezizomycotina</taxon>
        <taxon>Dothideomycetes</taxon>
        <taxon>Dothideomycetes incertae sedis</taxon>
        <taxon>Botryosphaeriales</taxon>
        <taxon>Botryosphaeriaceae</taxon>
        <taxon>Neofusicoccum</taxon>
    </lineage>
</organism>